<feature type="domain" description="HTH luxR-type" evidence="5">
    <location>
        <begin position="141"/>
        <end position="206"/>
    </location>
</feature>
<keyword evidence="3" id="KW-0804">Transcription</keyword>
<gene>
    <name evidence="7" type="ORF">FHT02_003732</name>
</gene>
<dbReference type="EMBL" id="JACIJF010000018">
    <property type="protein sequence ID" value="MBB5712472.1"/>
    <property type="molecule type" value="Genomic_DNA"/>
</dbReference>
<feature type="modified residue" description="4-aspartylphosphate" evidence="4">
    <location>
        <position position="60"/>
    </location>
</feature>
<dbReference type="PROSITE" id="PS50043">
    <property type="entry name" value="HTH_LUXR_2"/>
    <property type="match status" value="1"/>
</dbReference>
<dbReference type="SUPFAM" id="SSF52172">
    <property type="entry name" value="CheY-like"/>
    <property type="match status" value="1"/>
</dbReference>
<dbReference type="RefSeq" id="WP_221239561.1">
    <property type="nucleotide sequence ID" value="NZ_JACIJF010000018.1"/>
</dbReference>
<keyword evidence="8" id="KW-1185">Reference proteome</keyword>
<dbReference type="InterPro" id="IPR011006">
    <property type="entry name" value="CheY-like_superfamily"/>
</dbReference>
<keyword evidence="1" id="KW-0805">Transcription regulation</keyword>
<dbReference type="Proteomes" id="UP000527143">
    <property type="component" value="Unassembled WGS sequence"/>
</dbReference>
<dbReference type="PANTHER" id="PTHR44688">
    <property type="entry name" value="DNA-BINDING TRANSCRIPTIONAL ACTIVATOR DEVR_DOSR"/>
    <property type="match status" value="1"/>
</dbReference>
<protein>
    <submittedName>
        <fullName evidence="7">FixJ family two-component response regulator</fullName>
    </submittedName>
</protein>
<dbReference type="Pfam" id="PF00196">
    <property type="entry name" value="GerE"/>
    <property type="match status" value="1"/>
</dbReference>
<dbReference type="PRINTS" id="PR00038">
    <property type="entry name" value="HTHLUXR"/>
</dbReference>
<dbReference type="SMART" id="SM00421">
    <property type="entry name" value="HTH_LUXR"/>
    <property type="match status" value="1"/>
</dbReference>
<dbReference type="InterPro" id="IPR001789">
    <property type="entry name" value="Sig_transdc_resp-reg_receiver"/>
</dbReference>
<dbReference type="GO" id="GO:0006355">
    <property type="term" value="P:regulation of DNA-templated transcription"/>
    <property type="evidence" value="ECO:0007669"/>
    <property type="project" value="InterPro"/>
</dbReference>
<dbReference type="Gene3D" id="1.10.10.10">
    <property type="entry name" value="Winged helix-like DNA-binding domain superfamily/Winged helix DNA-binding domain"/>
    <property type="match status" value="1"/>
</dbReference>
<evidence type="ECO:0000313" key="8">
    <source>
        <dbReference type="Proteomes" id="UP000527143"/>
    </source>
</evidence>
<dbReference type="InterPro" id="IPR036388">
    <property type="entry name" value="WH-like_DNA-bd_sf"/>
</dbReference>
<evidence type="ECO:0000256" key="4">
    <source>
        <dbReference type="PROSITE-ProRule" id="PRU00169"/>
    </source>
</evidence>
<reference evidence="7 8" key="1">
    <citation type="submission" date="2020-08" db="EMBL/GenBank/DDBJ databases">
        <title>Genomic Encyclopedia of Type Strains, Phase IV (KMG-IV): sequencing the most valuable type-strain genomes for metagenomic binning, comparative biology and taxonomic classification.</title>
        <authorList>
            <person name="Goeker M."/>
        </authorList>
    </citation>
    <scope>NUCLEOTIDE SEQUENCE [LARGE SCALE GENOMIC DNA]</scope>
    <source>
        <strain evidence="7 8">DSM 26736</strain>
    </source>
</reference>
<dbReference type="SMART" id="SM00448">
    <property type="entry name" value="REC"/>
    <property type="match status" value="1"/>
</dbReference>
<proteinExistence type="predicted"/>
<feature type="domain" description="Response regulatory" evidence="6">
    <location>
        <begin position="11"/>
        <end position="125"/>
    </location>
</feature>
<keyword evidence="4" id="KW-0597">Phosphoprotein</keyword>
<evidence type="ECO:0000256" key="3">
    <source>
        <dbReference type="ARBA" id="ARBA00023163"/>
    </source>
</evidence>
<dbReference type="PANTHER" id="PTHR44688:SF16">
    <property type="entry name" value="DNA-BINDING TRANSCRIPTIONAL ACTIVATOR DEVR_DOSR"/>
    <property type="match status" value="1"/>
</dbReference>
<dbReference type="InterPro" id="IPR016032">
    <property type="entry name" value="Sig_transdc_resp-reg_C-effctor"/>
</dbReference>
<organism evidence="7 8">
    <name type="scientific">Sphingomonas xinjiangensis</name>
    <dbReference type="NCBI Taxonomy" id="643568"/>
    <lineage>
        <taxon>Bacteria</taxon>
        <taxon>Pseudomonadati</taxon>
        <taxon>Pseudomonadota</taxon>
        <taxon>Alphaproteobacteria</taxon>
        <taxon>Sphingomonadales</taxon>
        <taxon>Sphingomonadaceae</taxon>
        <taxon>Sphingomonas</taxon>
    </lineage>
</organism>
<comment type="caution">
    <text evidence="7">The sequence shown here is derived from an EMBL/GenBank/DDBJ whole genome shotgun (WGS) entry which is preliminary data.</text>
</comment>
<dbReference type="GO" id="GO:0003677">
    <property type="term" value="F:DNA binding"/>
    <property type="evidence" value="ECO:0007669"/>
    <property type="project" value="UniProtKB-KW"/>
</dbReference>
<dbReference type="SUPFAM" id="SSF46894">
    <property type="entry name" value="C-terminal effector domain of the bipartite response regulators"/>
    <property type="match status" value="1"/>
</dbReference>
<dbReference type="GO" id="GO:0000160">
    <property type="term" value="P:phosphorelay signal transduction system"/>
    <property type="evidence" value="ECO:0007669"/>
    <property type="project" value="InterPro"/>
</dbReference>
<dbReference type="Pfam" id="PF00072">
    <property type="entry name" value="Response_reg"/>
    <property type="match status" value="1"/>
</dbReference>
<evidence type="ECO:0000256" key="2">
    <source>
        <dbReference type="ARBA" id="ARBA00023125"/>
    </source>
</evidence>
<dbReference type="CDD" id="cd06170">
    <property type="entry name" value="LuxR_C_like"/>
    <property type="match status" value="1"/>
</dbReference>
<dbReference type="Gene3D" id="3.40.50.2300">
    <property type="match status" value="1"/>
</dbReference>
<dbReference type="PROSITE" id="PS50110">
    <property type="entry name" value="RESPONSE_REGULATORY"/>
    <property type="match status" value="1"/>
</dbReference>
<dbReference type="AlphaFoldDB" id="A0A840YS26"/>
<accession>A0A840YS26</accession>
<dbReference type="InterPro" id="IPR000792">
    <property type="entry name" value="Tscrpt_reg_LuxR_C"/>
</dbReference>
<dbReference type="CDD" id="cd17537">
    <property type="entry name" value="REC_FixJ"/>
    <property type="match status" value="1"/>
</dbReference>
<sequence length="213" mass="23170">MDHDIAGQEELVCIVDDDPSVRNSLSRLLESAGYRAVAYPTARAFLDGPVPSGPACVLLDVRLPDLDGLELQAQLAELSRRPPIIFMTGHGTIPMSVRAIKSGAVEFLTKPIEEEVLLATISDALSLDRSRLVEQLEDGGLQQRLASLTPRENEVLQRVIAGPMIKQLAAALGTSEVTAKVHKRRVMEKMGARTLVELIHIAERLGIEALPIK</sequence>
<evidence type="ECO:0000256" key="1">
    <source>
        <dbReference type="ARBA" id="ARBA00023015"/>
    </source>
</evidence>
<evidence type="ECO:0000313" key="7">
    <source>
        <dbReference type="EMBL" id="MBB5712472.1"/>
    </source>
</evidence>
<evidence type="ECO:0000259" key="5">
    <source>
        <dbReference type="PROSITE" id="PS50043"/>
    </source>
</evidence>
<keyword evidence="2" id="KW-0238">DNA-binding</keyword>
<evidence type="ECO:0000259" key="6">
    <source>
        <dbReference type="PROSITE" id="PS50110"/>
    </source>
</evidence>
<name>A0A840YS26_9SPHN</name>